<feature type="domain" description="RRM" evidence="6">
    <location>
        <begin position="8"/>
        <end position="82"/>
    </location>
</feature>
<dbReference type="PROSITE" id="PS50102">
    <property type="entry name" value="RRM"/>
    <property type="match status" value="1"/>
</dbReference>
<evidence type="ECO:0000313" key="7">
    <source>
        <dbReference type="EMBL" id="KAK3602505.1"/>
    </source>
</evidence>
<evidence type="ECO:0000256" key="3">
    <source>
        <dbReference type="ARBA" id="ARBA00022884"/>
    </source>
</evidence>
<comment type="caution">
    <text evidence="7">The sequence shown here is derived from an EMBL/GenBank/DDBJ whole genome shotgun (WGS) entry which is preliminary data.</text>
</comment>
<dbReference type="GO" id="GO:0000785">
    <property type="term" value="C:chromatin"/>
    <property type="evidence" value="ECO:0007669"/>
    <property type="project" value="TreeGrafter"/>
</dbReference>
<reference evidence="7" key="1">
    <citation type="journal article" date="2021" name="Genome Biol. Evol.">
        <title>A High-Quality Reference Genome for a Parasitic Bivalve with Doubly Uniparental Inheritance (Bivalvia: Unionida).</title>
        <authorList>
            <person name="Smith C.H."/>
        </authorList>
    </citation>
    <scope>NUCLEOTIDE SEQUENCE</scope>
    <source>
        <strain evidence="7">CHS0354</strain>
    </source>
</reference>
<dbReference type="Proteomes" id="UP001195483">
    <property type="component" value="Unassembled WGS sequence"/>
</dbReference>
<dbReference type="SUPFAM" id="SSF54928">
    <property type="entry name" value="RNA-binding domain, RBD"/>
    <property type="match status" value="1"/>
</dbReference>
<dbReference type="FunFam" id="3.30.70.330:FF:000040">
    <property type="entry name" value="Heterogeneous nuclear ribonucleoprotein A2/B1"/>
    <property type="match status" value="1"/>
</dbReference>
<dbReference type="GO" id="GO:0010468">
    <property type="term" value="P:regulation of gene expression"/>
    <property type="evidence" value="ECO:0007669"/>
    <property type="project" value="TreeGrafter"/>
</dbReference>
<name>A0AAE0W6Y6_9BIVA</name>
<dbReference type="InterPro" id="IPR035979">
    <property type="entry name" value="RBD_domain_sf"/>
</dbReference>
<protein>
    <recommendedName>
        <fullName evidence="6">RRM domain-containing protein</fullName>
    </recommendedName>
</protein>
<sequence length="104" mass="11522">MHDRTEAGKLFVGGLSWETSVESLQNYFCQYGEVVDCVVMKNPQTGKSRGFGFVTYKDPSCVETVLAVKCHIIDGRQCQGEKQNSDTVLSNLEVIQLCRVQGGE</sequence>
<keyword evidence="3 5" id="KW-0694">RNA-binding</keyword>
<reference evidence="7" key="3">
    <citation type="submission" date="2023-05" db="EMBL/GenBank/DDBJ databases">
        <authorList>
            <person name="Smith C.H."/>
        </authorList>
    </citation>
    <scope>NUCLEOTIDE SEQUENCE</scope>
    <source>
        <strain evidence="7">CHS0354</strain>
        <tissue evidence="7">Mantle</tissue>
    </source>
</reference>
<evidence type="ECO:0000313" key="8">
    <source>
        <dbReference type="Proteomes" id="UP001195483"/>
    </source>
</evidence>
<comment type="subcellular location">
    <subcellularLocation>
        <location evidence="1">Nucleus</location>
    </subcellularLocation>
</comment>
<dbReference type="CDD" id="cd12325">
    <property type="entry name" value="RRM1_hnRNPA_hnRNPD_like"/>
    <property type="match status" value="1"/>
</dbReference>
<dbReference type="PANTHER" id="PTHR48033:SF17">
    <property type="entry name" value="RRM DOMAIN-CONTAINING PROTEIN"/>
    <property type="match status" value="1"/>
</dbReference>
<keyword evidence="8" id="KW-1185">Reference proteome</keyword>
<dbReference type="Gene3D" id="3.30.70.330">
    <property type="match status" value="1"/>
</dbReference>
<keyword evidence="4" id="KW-0539">Nucleus</keyword>
<evidence type="ECO:0000256" key="2">
    <source>
        <dbReference type="ARBA" id="ARBA00022737"/>
    </source>
</evidence>
<evidence type="ECO:0000259" key="6">
    <source>
        <dbReference type="PROSITE" id="PS50102"/>
    </source>
</evidence>
<evidence type="ECO:0000256" key="4">
    <source>
        <dbReference type="ARBA" id="ARBA00023242"/>
    </source>
</evidence>
<dbReference type="EMBL" id="JAEAOA010001758">
    <property type="protein sequence ID" value="KAK3602505.1"/>
    <property type="molecule type" value="Genomic_DNA"/>
</dbReference>
<dbReference type="PANTHER" id="PTHR48033">
    <property type="entry name" value="RNA-BINDING (RRM/RBD/RNP MOTIFS) FAMILY PROTEIN"/>
    <property type="match status" value="1"/>
</dbReference>
<evidence type="ECO:0000256" key="5">
    <source>
        <dbReference type="PROSITE-ProRule" id="PRU00176"/>
    </source>
</evidence>
<dbReference type="GO" id="GO:0003723">
    <property type="term" value="F:RNA binding"/>
    <property type="evidence" value="ECO:0007669"/>
    <property type="project" value="UniProtKB-UniRule"/>
</dbReference>
<dbReference type="AlphaFoldDB" id="A0AAE0W6Y6"/>
<reference evidence="7" key="2">
    <citation type="journal article" date="2021" name="Genome Biol. Evol.">
        <title>Developing a high-quality reference genome for a parasitic bivalve with doubly uniparental inheritance (Bivalvia: Unionida).</title>
        <authorList>
            <person name="Smith C.H."/>
        </authorList>
    </citation>
    <scope>NUCLEOTIDE SEQUENCE</scope>
    <source>
        <strain evidence="7">CHS0354</strain>
        <tissue evidence="7">Mantle</tissue>
    </source>
</reference>
<dbReference type="SMART" id="SM00360">
    <property type="entry name" value="RRM"/>
    <property type="match status" value="1"/>
</dbReference>
<dbReference type="InterPro" id="IPR012677">
    <property type="entry name" value="Nucleotide-bd_a/b_plait_sf"/>
</dbReference>
<accession>A0AAE0W6Y6</accession>
<gene>
    <name evidence="7" type="ORF">CHS0354_029314</name>
</gene>
<dbReference type="GO" id="GO:0005654">
    <property type="term" value="C:nucleoplasm"/>
    <property type="evidence" value="ECO:0007669"/>
    <property type="project" value="TreeGrafter"/>
</dbReference>
<keyword evidence="2" id="KW-0677">Repeat</keyword>
<organism evidence="7 8">
    <name type="scientific">Potamilus streckersoni</name>
    <dbReference type="NCBI Taxonomy" id="2493646"/>
    <lineage>
        <taxon>Eukaryota</taxon>
        <taxon>Metazoa</taxon>
        <taxon>Spiralia</taxon>
        <taxon>Lophotrochozoa</taxon>
        <taxon>Mollusca</taxon>
        <taxon>Bivalvia</taxon>
        <taxon>Autobranchia</taxon>
        <taxon>Heteroconchia</taxon>
        <taxon>Palaeoheterodonta</taxon>
        <taxon>Unionida</taxon>
        <taxon>Unionoidea</taxon>
        <taxon>Unionidae</taxon>
        <taxon>Ambleminae</taxon>
        <taxon>Lampsilini</taxon>
        <taxon>Potamilus</taxon>
    </lineage>
</organism>
<evidence type="ECO:0000256" key="1">
    <source>
        <dbReference type="ARBA" id="ARBA00004123"/>
    </source>
</evidence>
<dbReference type="InterPro" id="IPR000504">
    <property type="entry name" value="RRM_dom"/>
</dbReference>
<dbReference type="Pfam" id="PF00076">
    <property type="entry name" value="RRM_1"/>
    <property type="match status" value="1"/>
</dbReference>
<proteinExistence type="predicted"/>